<evidence type="ECO:0000256" key="1">
    <source>
        <dbReference type="ARBA" id="ARBA00022485"/>
    </source>
</evidence>
<feature type="domain" description="4Fe-4S ferredoxin-type" evidence="5">
    <location>
        <begin position="467"/>
        <end position="496"/>
    </location>
</feature>
<reference evidence="6" key="1">
    <citation type="submission" date="2018-05" db="EMBL/GenBank/DDBJ databases">
        <authorList>
            <person name="Lanie J.A."/>
            <person name="Ng W.-L."/>
            <person name="Kazmierczak K.M."/>
            <person name="Andrzejewski T.M."/>
            <person name="Davidsen T.M."/>
            <person name="Wayne K.J."/>
            <person name="Tettelin H."/>
            <person name="Glass J.I."/>
            <person name="Rusch D."/>
            <person name="Podicherti R."/>
            <person name="Tsui H.-C.T."/>
            <person name="Winkler M.E."/>
        </authorList>
    </citation>
    <scope>NUCLEOTIDE SEQUENCE</scope>
</reference>
<feature type="domain" description="4Fe-4S ferredoxin-type" evidence="5">
    <location>
        <begin position="436"/>
        <end position="465"/>
    </location>
</feature>
<dbReference type="InterPro" id="IPR057431">
    <property type="entry name" value="LdpA_Fe-S-bd"/>
</dbReference>
<dbReference type="PANTHER" id="PTHR43687:SF4">
    <property type="entry name" value="BLR5484 PROTEIN"/>
    <property type="match status" value="1"/>
</dbReference>
<organism evidence="6">
    <name type="scientific">marine metagenome</name>
    <dbReference type="NCBI Taxonomy" id="408172"/>
    <lineage>
        <taxon>unclassified sequences</taxon>
        <taxon>metagenomes</taxon>
        <taxon>ecological metagenomes</taxon>
    </lineage>
</organism>
<dbReference type="GO" id="GO:0051539">
    <property type="term" value="F:4 iron, 4 sulfur cluster binding"/>
    <property type="evidence" value="ECO:0007669"/>
    <property type="project" value="UniProtKB-KW"/>
</dbReference>
<sequence length="564" mass="60165">MTTEPGSAVADYLGLELPSKTAPQRARLAALARGLEGSAEPTSLVSYNSTGLVLIIGAEPSALSVVEDIVGRVTCLILATGSASMPESSGSGYTKHSVAGQEVPVLYGMPLQINGYLGSFRVLVQQKNREIELAKAMNLASGGIDIILDLGRNPVIGRERVPPGYFAPAGDSDRLHQALEEIPSLVGQFDKPLYVQYKPDICAHGERGITGCTRCLDVCPAEALSSLVGRIEVDPYLCHGVGSCAAVCPTGAIHYRFPNLGHSLDSLRRIIAAFLDQAETSPSILLYEGEHGGPQLAERIDTLPADIIPWRIEEAGSTGLELWLSAIAYGAQSVLIMTTDETPHSTVSALQSQVRLVSILLDGLELGAERVRLVGLDQLNPISGTANGGSVRVVKPASYGGIDEKRVVLRFATEHLATGLTSDIDHITLPPGSPFGSVQVDAQVCTLCMGCVSVCPAGAIGDDKAKPRLTFVESNCVQCGICEQACPEDAISLVPRLLLDNARRMQHQTLNEEAPFCCIDCGKPFTTQSMITKMEEKLSGHRMFQGDALKTLQRCEDCRVKAMF</sequence>
<dbReference type="AlphaFoldDB" id="A0A382BEN3"/>
<keyword evidence="1" id="KW-0004">4Fe-4S</keyword>
<dbReference type="Pfam" id="PF13187">
    <property type="entry name" value="Fer4_9"/>
    <property type="match status" value="1"/>
</dbReference>
<feature type="domain" description="4Fe-4S ferredoxin-type" evidence="5">
    <location>
        <begin position="229"/>
        <end position="258"/>
    </location>
</feature>
<dbReference type="GO" id="GO:0046872">
    <property type="term" value="F:metal ion binding"/>
    <property type="evidence" value="ECO:0007669"/>
    <property type="project" value="UniProtKB-KW"/>
</dbReference>
<dbReference type="Gene3D" id="3.30.70.20">
    <property type="match status" value="2"/>
</dbReference>
<evidence type="ECO:0000313" key="6">
    <source>
        <dbReference type="EMBL" id="SVB11713.1"/>
    </source>
</evidence>
<dbReference type="Pfam" id="PF25160">
    <property type="entry name" value="LdpA_Fe-S-bd"/>
    <property type="match status" value="1"/>
</dbReference>
<keyword evidence="3" id="KW-0408">Iron</keyword>
<dbReference type="InterPro" id="IPR017896">
    <property type="entry name" value="4Fe4S_Fe-S-bd"/>
</dbReference>
<evidence type="ECO:0000256" key="4">
    <source>
        <dbReference type="ARBA" id="ARBA00023014"/>
    </source>
</evidence>
<keyword evidence="4" id="KW-0411">Iron-sulfur</keyword>
<dbReference type="InterPro" id="IPR017900">
    <property type="entry name" value="4Fe4S_Fe_S_CS"/>
</dbReference>
<dbReference type="InterPro" id="IPR050572">
    <property type="entry name" value="Fe-S_Ferredoxin"/>
</dbReference>
<dbReference type="PROSITE" id="PS51379">
    <property type="entry name" value="4FE4S_FER_2"/>
    <property type="match status" value="3"/>
</dbReference>
<keyword evidence="2" id="KW-0479">Metal-binding</keyword>
<accession>A0A382BEN3</accession>
<protein>
    <recommendedName>
        <fullName evidence="5">4Fe-4S ferredoxin-type domain-containing protein</fullName>
    </recommendedName>
</protein>
<evidence type="ECO:0000259" key="5">
    <source>
        <dbReference type="PROSITE" id="PS51379"/>
    </source>
</evidence>
<dbReference type="PANTHER" id="PTHR43687">
    <property type="entry name" value="ADENYLYLSULFATE REDUCTASE, BETA SUBUNIT"/>
    <property type="match status" value="1"/>
</dbReference>
<evidence type="ECO:0000256" key="2">
    <source>
        <dbReference type="ARBA" id="ARBA00022723"/>
    </source>
</evidence>
<gene>
    <name evidence="6" type="ORF">METZ01_LOCUS164567</name>
</gene>
<proteinExistence type="predicted"/>
<name>A0A382BEN3_9ZZZZ</name>
<evidence type="ECO:0000256" key="3">
    <source>
        <dbReference type="ARBA" id="ARBA00023004"/>
    </source>
</evidence>
<dbReference type="SUPFAM" id="SSF54862">
    <property type="entry name" value="4Fe-4S ferredoxins"/>
    <property type="match status" value="1"/>
</dbReference>
<dbReference type="EMBL" id="UINC01029272">
    <property type="protein sequence ID" value="SVB11713.1"/>
    <property type="molecule type" value="Genomic_DNA"/>
</dbReference>
<dbReference type="PROSITE" id="PS00198">
    <property type="entry name" value="4FE4S_FER_1"/>
    <property type="match status" value="1"/>
</dbReference>